<comment type="caution">
    <text evidence="1">The sequence shown here is derived from an EMBL/GenBank/DDBJ whole genome shotgun (WGS) entry which is preliminary data.</text>
</comment>
<dbReference type="OrthoDB" id="5194627at2"/>
<name>A0A5S4W3Z7_9BRAD</name>
<keyword evidence="2" id="KW-1185">Reference proteome</keyword>
<accession>A0A5S4W3Z7</accession>
<proteinExistence type="predicted"/>
<dbReference type="EMBL" id="VSSR01000070">
    <property type="protein sequence ID" value="TYL74597.1"/>
    <property type="molecule type" value="Genomic_DNA"/>
</dbReference>
<reference evidence="1 2" key="1">
    <citation type="submission" date="2019-08" db="EMBL/GenBank/DDBJ databases">
        <title>Bradyrhizobium hipponensis sp. nov., a rhizobium isolated from a Lupinus angustifolius root nodule in Tunisia.</title>
        <authorList>
            <person name="Off K."/>
            <person name="Rejili M."/>
            <person name="Mars M."/>
            <person name="Brachmann A."/>
            <person name="Marin M."/>
        </authorList>
    </citation>
    <scope>NUCLEOTIDE SEQUENCE [LARGE SCALE GENOMIC DNA]</scope>
    <source>
        <strain evidence="1 2">CTAW11</strain>
    </source>
</reference>
<evidence type="ECO:0000313" key="2">
    <source>
        <dbReference type="Proteomes" id="UP000324853"/>
    </source>
</evidence>
<organism evidence="1 2">
    <name type="scientific">Bradyrhizobium cytisi</name>
    <dbReference type="NCBI Taxonomy" id="515489"/>
    <lineage>
        <taxon>Bacteria</taxon>
        <taxon>Pseudomonadati</taxon>
        <taxon>Pseudomonadota</taxon>
        <taxon>Alphaproteobacteria</taxon>
        <taxon>Hyphomicrobiales</taxon>
        <taxon>Nitrobacteraceae</taxon>
        <taxon>Bradyrhizobium</taxon>
    </lineage>
</organism>
<dbReference type="RefSeq" id="WP_148755380.1">
    <property type="nucleotide sequence ID" value="NZ_VSSR01000070.1"/>
</dbReference>
<dbReference type="Proteomes" id="UP000324853">
    <property type="component" value="Unassembled WGS sequence"/>
</dbReference>
<dbReference type="AlphaFoldDB" id="A0A5S4W3Z7"/>
<protein>
    <submittedName>
        <fullName evidence="1">Uncharacterized protein</fullName>
    </submittedName>
</protein>
<evidence type="ECO:0000313" key="1">
    <source>
        <dbReference type="EMBL" id="TYL74597.1"/>
    </source>
</evidence>
<sequence>MVDRIELTWVDQQGDFVAFAIRFKSSISFVLEWKPIGLPGARIGFRQSRCKPVVLMSATPFRIGLKPFRVDAQNIDIYQFGEAVGEGTIRDVA</sequence>
<gene>
    <name evidence="1" type="ORF">FXB38_34370</name>
</gene>